<dbReference type="InterPro" id="IPR024079">
    <property type="entry name" value="MetalloPept_cat_dom_sf"/>
</dbReference>
<dbReference type="SUPFAM" id="SSF55486">
    <property type="entry name" value="Metalloproteases ('zincins'), catalytic domain"/>
    <property type="match status" value="1"/>
</dbReference>
<evidence type="ECO:0000256" key="6">
    <source>
        <dbReference type="ARBA" id="ARBA00022801"/>
    </source>
</evidence>
<dbReference type="AlphaFoldDB" id="A0AAN9U0Q6"/>
<name>A0AAN9U0Q6_9HEMI</name>
<keyword evidence="6" id="KW-0378">Hydrolase</keyword>
<dbReference type="PANTHER" id="PTHR11733:SF133">
    <property type="entry name" value="PHOSPHATE-REGULATING NEUTRAL ENDOPEPTIDASE PHEX"/>
    <property type="match status" value="1"/>
</dbReference>
<dbReference type="GO" id="GO:0016485">
    <property type="term" value="P:protein processing"/>
    <property type="evidence" value="ECO:0007669"/>
    <property type="project" value="TreeGrafter"/>
</dbReference>
<feature type="domain" description="Peptidase M13 C-terminal" evidence="9">
    <location>
        <begin position="454"/>
        <end position="652"/>
    </location>
</feature>
<dbReference type="PRINTS" id="PR00786">
    <property type="entry name" value="NEPRILYSIN"/>
</dbReference>
<dbReference type="InterPro" id="IPR000718">
    <property type="entry name" value="Peptidase_M13"/>
</dbReference>
<dbReference type="GO" id="GO:0046872">
    <property type="term" value="F:metal ion binding"/>
    <property type="evidence" value="ECO:0007669"/>
    <property type="project" value="UniProtKB-KW"/>
</dbReference>
<dbReference type="GO" id="GO:0005886">
    <property type="term" value="C:plasma membrane"/>
    <property type="evidence" value="ECO:0007669"/>
    <property type="project" value="UniProtKB-SubCell"/>
</dbReference>
<evidence type="ECO:0000256" key="1">
    <source>
        <dbReference type="ARBA" id="ARBA00001947"/>
    </source>
</evidence>
<organism evidence="11 12">
    <name type="scientific">Parthenolecanium corni</name>
    <dbReference type="NCBI Taxonomy" id="536013"/>
    <lineage>
        <taxon>Eukaryota</taxon>
        <taxon>Metazoa</taxon>
        <taxon>Ecdysozoa</taxon>
        <taxon>Arthropoda</taxon>
        <taxon>Hexapoda</taxon>
        <taxon>Insecta</taxon>
        <taxon>Pterygota</taxon>
        <taxon>Neoptera</taxon>
        <taxon>Paraneoptera</taxon>
        <taxon>Hemiptera</taxon>
        <taxon>Sternorrhyncha</taxon>
        <taxon>Coccoidea</taxon>
        <taxon>Coccidae</taxon>
        <taxon>Parthenolecanium</taxon>
    </lineage>
</organism>
<evidence type="ECO:0000259" key="10">
    <source>
        <dbReference type="Pfam" id="PF05649"/>
    </source>
</evidence>
<dbReference type="Gene3D" id="3.40.390.10">
    <property type="entry name" value="Collagenase (Catalytic Domain)"/>
    <property type="match status" value="1"/>
</dbReference>
<dbReference type="EMBL" id="JBBCAQ010000006">
    <property type="protein sequence ID" value="KAK7603104.1"/>
    <property type="molecule type" value="Genomic_DNA"/>
</dbReference>
<keyword evidence="5" id="KW-0479">Metal-binding</keyword>
<sequence>MNESVDPCDNFYQYACGNFARVLVEDESAEDFFDFVQNKIEKSVKDVLSDKKVHPSKAVESAKQLYNSCMDTDSMNDKGLAPLYDVLRQIGLPTKSPLIYPSSKFNWVKTAAKMKRVLNMDFLISVNIFADPKNRSINRISVSKSSGYTGSGPDFSNYVRSMQKKRKFPMSSGSNDDKEDPGVELYQYIRSVSNENKFIPDETPVPKLLTIDELQKYTDSAVITFDGKLVLDWKKYITTLFEGTNITLDLESGKDKIAVSDMVYLKEAIQLIQKNQKILESALWWDVIQEIGLYTTDELRMLDTNYRTNGLESPRDRKELCQGTVRKYFSFALAHTFLNDPSVAEYQRQTEEMVENLRLGFDKIIETSDWMDNETKTEARKKLNTMRTYVSHPDWLYNITEIDEYYEDYTIYPKDMLKTIYLFEQEIVNITLLSLRNINDLEEATYDSFPLVTNAFYSSSDNTMIIPMGMIQFPFQGHATQALNYGALGFIVGHEITHGFDTEGKRHDEFGNVRRWWKNDTLAEYKNRTSCFVKSYNQIEIGGENVDGIQTLDENIADNGGYKESLLAYRRYVQTNGTEPLLEGFEGFTNEQLFTLSFANAWCSLSSKVSTFDKHSPEEARVIGVLMNSPEFQDIWKCKKNSPMNPVSKCQIW</sequence>
<evidence type="ECO:0000256" key="4">
    <source>
        <dbReference type="ARBA" id="ARBA00022670"/>
    </source>
</evidence>
<comment type="cofactor">
    <cofactor evidence="1">
        <name>Zn(2+)</name>
        <dbReference type="ChEBI" id="CHEBI:29105"/>
    </cofactor>
</comment>
<keyword evidence="4" id="KW-0645">Protease</keyword>
<keyword evidence="7" id="KW-0862">Zinc</keyword>
<comment type="caution">
    <text evidence="11">The sequence shown here is derived from an EMBL/GenBank/DDBJ whole genome shotgun (WGS) entry which is preliminary data.</text>
</comment>
<evidence type="ECO:0000256" key="8">
    <source>
        <dbReference type="ARBA" id="ARBA00023049"/>
    </source>
</evidence>
<dbReference type="PROSITE" id="PS51885">
    <property type="entry name" value="NEPRILYSIN"/>
    <property type="match status" value="1"/>
</dbReference>
<protein>
    <submittedName>
        <fullName evidence="11">Uncharacterized protein</fullName>
    </submittedName>
</protein>
<keyword evidence="8" id="KW-0482">Metalloprotease</keyword>
<keyword evidence="12" id="KW-1185">Reference proteome</keyword>
<evidence type="ECO:0000256" key="5">
    <source>
        <dbReference type="ARBA" id="ARBA00022723"/>
    </source>
</evidence>
<dbReference type="PANTHER" id="PTHR11733">
    <property type="entry name" value="ZINC METALLOPROTEASE FAMILY M13 NEPRILYSIN-RELATED"/>
    <property type="match status" value="1"/>
</dbReference>
<accession>A0AAN9U0Q6</accession>
<evidence type="ECO:0000313" key="11">
    <source>
        <dbReference type="EMBL" id="KAK7603104.1"/>
    </source>
</evidence>
<gene>
    <name evidence="11" type="ORF">V9T40_003103</name>
</gene>
<evidence type="ECO:0000256" key="2">
    <source>
        <dbReference type="ARBA" id="ARBA00004401"/>
    </source>
</evidence>
<dbReference type="CDD" id="cd08662">
    <property type="entry name" value="M13"/>
    <property type="match status" value="1"/>
</dbReference>
<dbReference type="Pfam" id="PF01431">
    <property type="entry name" value="Peptidase_M13"/>
    <property type="match status" value="1"/>
</dbReference>
<dbReference type="GO" id="GO:0004222">
    <property type="term" value="F:metalloendopeptidase activity"/>
    <property type="evidence" value="ECO:0007669"/>
    <property type="project" value="InterPro"/>
</dbReference>
<dbReference type="Pfam" id="PF05649">
    <property type="entry name" value="Peptidase_M13_N"/>
    <property type="match status" value="1"/>
</dbReference>
<dbReference type="InterPro" id="IPR008753">
    <property type="entry name" value="Peptidase_M13_N"/>
</dbReference>
<dbReference type="InterPro" id="IPR042089">
    <property type="entry name" value="Peptidase_M13_dom_2"/>
</dbReference>
<dbReference type="InterPro" id="IPR018497">
    <property type="entry name" value="Peptidase_M13_C"/>
</dbReference>
<comment type="similarity">
    <text evidence="3">Belongs to the peptidase M13 family.</text>
</comment>
<evidence type="ECO:0000256" key="7">
    <source>
        <dbReference type="ARBA" id="ARBA00022833"/>
    </source>
</evidence>
<evidence type="ECO:0000256" key="3">
    <source>
        <dbReference type="ARBA" id="ARBA00007357"/>
    </source>
</evidence>
<dbReference type="Proteomes" id="UP001367676">
    <property type="component" value="Unassembled WGS sequence"/>
</dbReference>
<comment type="subcellular location">
    <subcellularLocation>
        <location evidence="2">Cell membrane</location>
        <topology evidence="2">Single-pass type II membrane protein</topology>
    </subcellularLocation>
</comment>
<feature type="domain" description="Peptidase M13 N-terminal" evidence="10">
    <location>
        <begin position="7"/>
        <end position="393"/>
    </location>
</feature>
<evidence type="ECO:0000259" key="9">
    <source>
        <dbReference type="Pfam" id="PF01431"/>
    </source>
</evidence>
<evidence type="ECO:0000313" key="12">
    <source>
        <dbReference type="Proteomes" id="UP001367676"/>
    </source>
</evidence>
<reference evidence="11 12" key="1">
    <citation type="submission" date="2024-03" db="EMBL/GenBank/DDBJ databases">
        <title>Adaptation during the transition from Ophiocordyceps entomopathogen to insect associate is accompanied by gene loss and intensified selection.</title>
        <authorList>
            <person name="Ward C.M."/>
            <person name="Onetto C.A."/>
            <person name="Borneman A.R."/>
        </authorList>
    </citation>
    <scope>NUCLEOTIDE SEQUENCE [LARGE SCALE GENOMIC DNA]</scope>
    <source>
        <strain evidence="11">AWRI1</strain>
        <tissue evidence="11">Single Adult Female</tissue>
    </source>
</reference>
<proteinExistence type="inferred from homology"/>
<dbReference type="Gene3D" id="1.10.1380.10">
    <property type="entry name" value="Neutral endopeptidase , domain2"/>
    <property type="match status" value="1"/>
</dbReference>